<feature type="compositionally biased region" description="Basic and acidic residues" evidence="1">
    <location>
        <begin position="600"/>
        <end position="658"/>
    </location>
</feature>
<feature type="compositionally biased region" description="Low complexity" evidence="1">
    <location>
        <begin position="384"/>
        <end position="393"/>
    </location>
</feature>
<organism evidence="2 3">
    <name type="scientific">Capronia epimyces CBS 606.96</name>
    <dbReference type="NCBI Taxonomy" id="1182542"/>
    <lineage>
        <taxon>Eukaryota</taxon>
        <taxon>Fungi</taxon>
        <taxon>Dikarya</taxon>
        <taxon>Ascomycota</taxon>
        <taxon>Pezizomycotina</taxon>
        <taxon>Eurotiomycetes</taxon>
        <taxon>Chaetothyriomycetidae</taxon>
        <taxon>Chaetothyriales</taxon>
        <taxon>Herpotrichiellaceae</taxon>
        <taxon>Capronia</taxon>
    </lineage>
</organism>
<feature type="region of interest" description="Disordered" evidence="1">
    <location>
        <begin position="196"/>
        <end position="282"/>
    </location>
</feature>
<evidence type="ECO:0000256" key="1">
    <source>
        <dbReference type="SAM" id="MobiDB-lite"/>
    </source>
</evidence>
<feature type="compositionally biased region" description="Basic residues" evidence="1">
    <location>
        <begin position="90"/>
        <end position="100"/>
    </location>
</feature>
<name>W9YJU2_9EURO</name>
<dbReference type="STRING" id="1182542.W9YJU2"/>
<dbReference type="AlphaFoldDB" id="W9YJU2"/>
<feature type="compositionally biased region" description="Polar residues" evidence="1">
    <location>
        <begin position="422"/>
        <end position="448"/>
    </location>
</feature>
<protein>
    <recommendedName>
        <fullName evidence="4">Carboxylesterase family protein</fullName>
    </recommendedName>
</protein>
<feature type="compositionally biased region" description="Polar residues" evidence="1">
    <location>
        <begin position="588"/>
        <end position="599"/>
    </location>
</feature>
<feature type="compositionally biased region" description="Polar residues" evidence="1">
    <location>
        <begin position="679"/>
        <end position="692"/>
    </location>
</feature>
<sequence>MRMTRAALRAQAHDDTDTELHPTIIHEDGDADALQNSNSEDSDGANHDPYSSRPVLKDITHDNYTITEDVNATEKHTNAVDEETAPALPKKTRGKRKGKPNKKEKEEDTSVEDTSTKNEKEADTEEQAWGVAEDIGSGDPSFSSEAVRNQERPQEPSHTVSEETEYGNKFISETVSDPMPWENVVTDQLPVSEVLVAPEPVQPNQLHDFTSTRSDSLHNSTSAAGDTGSDPPKTPKFDPSIHVPNDDVATPATDTAEDSFVDKIKTRSPSKIQSYTEVSPSDCSIENTMTRISRIEDSVDAIDALEDAIEKVSEGLPVLGGLQIESPVKSRKNTPTRQPAQSCTPAPSAMKTRRSPTKNSHISPTKTTTVVRSSGPTKPTIVRPSAPKPASKPVAMTKQAKKPIIDGNKPRESIASSHPALSFSNSPSKGVSNTSQKRVPSTRLSTTKPAFVPAKSSKPPTKPTFSLPGEAISAKLKAQREERLKREEEAEKERKQFKARPVPTKTSRPSVVPRENKASQARMSLYATGVNKENIAPKAASRPAAADPKPRPSSFCAKPSSDQTRANSGIRRATSVMEKPLMAKPRVSSLQLASGQKSTVTKDDVAQQKVKGKEVFSRNKAEMERLEKERKEKEEATRRARAEAAERGRQASREWAEKQKKKMATQAAVKESGSHDGNFETQSHSTAVAASS</sequence>
<dbReference type="OrthoDB" id="3946796at2759"/>
<dbReference type="EMBL" id="AMGY01000005">
    <property type="protein sequence ID" value="EXJ82534.1"/>
    <property type="molecule type" value="Genomic_DNA"/>
</dbReference>
<reference evidence="2 3" key="1">
    <citation type="submission" date="2013-03" db="EMBL/GenBank/DDBJ databases">
        <title>The Genome Sequence of Capronia epimyces CBS 606.96.</title>
        <authorList>
            <consortium name="The Broad Institute Genomics Platform"/>
            <person name="Cuomo C."/>
            <person name="de Hoog S."/>
            <person name="Gorbushina A."/>
            <person name="Walker B."/>
            <person name="Young S.K."/>
            <person name="Zeng Q."/>
            <person name="Gargeya S."/>
            <person name="Fitzgerald M."/>
            <person name="Haas B."/>
            <person name="Abouelleil A."/>
            <person name="Allen A.W."/>
            <person name="Alvarado L."/>
            <person name="Arachchi H.M."/>
            <person name="Berlin A.M."/>
            <person name="Chapman S.B."/>
            <person name="Gainer-Dewar J."/>
            <person name="Goldberg J."/>
            <person name="Griggs A."/>
            <person name="Gujja S."/>
            <person name="Hansen M."/>
            <person name="Howarth C."/>
            <person name="Imamovic A."/>
            <person name="Ireland A."/>
            <person name="Larimer J."/>
            <person name="McCowan C."/>
            <person name="Murphy C."/>
            <person name="Pearson M."/>
            <person name="Poon T.W."/>
            <person name="Priest M."/>
            <person name="Roberts A."/>
            <person name="Saif S."/>
            <person name="Shea T."/>
            <person name="Sisk P."/>
            <person name="Sykes S."/>
            <person name="Wortman J."/>
            <person name="Nusbaum C."/>
            <person name="Birren B."/>
        </authorList>
    </citation>
    <scope>NUCLEOTIDE SEQUENCE [LARGE SCALE GENOMIC DNA]</scope>
    <source>
        <strain evidence="2 3">CBS 606.96</strain>
    </source>
</reference>
<gene>
    <name evidence="2" type="ORF">A1O3_06347</name>
</gene>
<evidence type="ECO:0000313" key="2">
    <source>
        <dbReference type="EMBL" id="EXJ82534.1"/>
    </source>
</evidence>
<feature type="compositionally biased region" description="Low complexity" evidence="1">
    <location>
        <begin position="536"/>
        <end position="547"/>
    </location>
</feature>
<dbReference type="Proteomes" id="UP000019478">
    <property type="component" value="Unassembled WGS sequence"/>
</dbReference>
<feature type="compositionally biased region" description="Polar residues" evidence="1">
    <location>
        <begin position="202"/>
        <end position="224"/>
    </location>
</feature>
<accession>W9YJU2</accession>
<keyword evidence="3" id="KW-1185">Reference proteome</keyword>
<dbReference type="GeneID" id="19170457"/>
<feature type="compositionally biased region" description="Polar residues" evidence="1">
    <location>
        <begin position="267"/>
        <end position="282"/>
    </location>
</feature>
<dbReference type="RefSeq" id="XP_007734657.1">
    <property type="nucleotide sequence ID" value="XM_007736467.1"/>
</dbReference>
<feature type="region of interest" description="Disordered" evidence="1">
    <location>
        <begin position="323"/>
        <end position="692"/>
    </location>
</feature>
<dbReference type="HOGENOM" id="CLU_022721_0_0_1"/>
<feature type="region of interest" description="Disordered" evidence="1">
    <location>
        <begin position="1"/>
        <end position="169"/>
    </location>
</feature>
<evidence type="ECO:0000313" key="3">
    <source>
        <dbReference type="Proteomes" id="UP000019478"/>
    </source>
</evidence>
<proteinExistence type="predicted"/>
<comment type="caution">
    <text evidence="2">The sequence shown here is derived from an EMBL/GenBank/DDBJ whole genome shotgun (WGS) entry which is preliminary data.</text>
</comment>
<feature type="compositionally biased region" description="Basic and acidic residues" evidence="1">
    <location>
        <begin position="11"/>
        <end position="28"/>
    </location>
</feature>
<evidence type="ECO:0008006" key="4">
    <source>
        <dbReference type="Google" id="ProtNLM"/>
    </source>
</evidence>
<feature type="compositionally biased region" description="Basic and acidic residues" evidence="1">
    <location>
        <begin position="478"/>
        <end position="496"/>
    </location>
</feature>
<feature type="compositionally biased region" description="Polar residues" evidence="1">
    <location>
        <begin position="335"/>
        <end position="345"/>
    </location>
</feature>
<feature type="compositionally biased region" description="Basic and acidic residues" evidence="1">
    <location>
        <begin position="101"/>
        <end position="121"/>
    </location>
</feature>
<dbReference type="eggNOG" id="ENOG502SPY3">
    <property type="taxonomic scope" value="Eukaryota"/>
</dbReference>
<feature type="compositionally biased region" description="Polar residues" evidence="1">
    <location>
        <begin position="357"/>
        <end position="377"/>
    </location>
</feature>